<feature type="domain" description="RNA polymerase sigma-70" evidence="7">
    <location>
        <begin position="236"/>
        <end position="249"/>
    </location>
</feature>
<dbReference type="PRINTS" id="PR00046">
    <property type="entry name" value="SIGMA70FCT"/>
</dbReference>
<organism evidence="9 10">
    <name type="scientific">Acacia crassicarpa</name>
    <name type="common">northern wattle</name>
    <dbReference type="NCBI Taxonomy" id="499986"/>
    <lineage>
        <taxon>Eukaryota</taxon>
        <taxon>Viridiplantae</taxon>
        <taxon>Streptophyta</taxon>
        <taxon>Embryophyta</taxon>
        <taxon>Tracheophyta</taxon>
        <taxon>Spermatophyta</taxon>
        <taxon>Magnoliopsida</taxon>
        <taxon>eudicotyledons</taxon>
        <taxon>Gunneridae</taxon>
        <taxon>Pentapetalae</taxon>
        <taxon>rosids</taxon>
        <taxon>fabids</taxon>
        <taxon>Fabales</taxon>
        <taxon>Fabaceae</taxon>
        <taxon>Caesalpinioideae</taxon>
        <taxon>mimosoid clade</taxon>
        <taxon>Acacieae</taxon>
        <taxon>Acacia</taxon>
    </lineage>
</organism>
<dbReference type="GO" id="GO:0006352">
    <property type="term" value="P:DNA-templated transcription initiation"/>
    <property type="evidence" value="ECO:0007669"/>
    <property type="project" value="InterPro"/>
</dbReference>
<gene>
    <name evidence="9" type="ORF">QN277_002167</name>
</gene>
<feature type="region of interest" description="Disordered" evidence="6">
    <location>
        <begin position="30"/>
        <end position="49"/>
    </location>
</feature>
<dbReference type="SUPFAM" id="SSF88659">
    <property type="entry name" value="Sigma3 and sigma4 domains of RNA polymerase sigma factors"/>
    <property type="match status" value="2"/>
</dbReference>
<dbReference type="Gene3D" id="1.10.10.10">
    <property type="entry name" value="Winged helix-like DNA-binding domain superfamily/Winged helix DNA-binding domain"/>
    <property type="match status" value="2"/>
</dbReference>
<dbReference type="Gene3D" id="1.10.601.10">
    <property type="entry name" value="RNA Polymerase Primary Sigma Factor"/>
    <property type="match status" value="1"/>
</dbReference>
<dbReference type="InterPro" id="IPR000943">
    <property type="entry name" value="RNA_pol_sigma70"/>
</dbReference>
<dbReference type="PROSITE" id="PS00715">
    <property type="entry name" value="SIGMA70_1"/>
    <property type="match status" value="1"/>
</dbReference>
<dbReference type="NCBIfam" id="TIGR02937">
    <property type="entry name" value="sigma70-ECF"/>
    <property type="match status" value="1"/>
</dbReference>
<dbReference type="InterPro" id="IPR013325">
    <property type="entry name" value="RNA_pol_sigma_r2"/>
</dbReference>
<proteinExistence type="inferred from homology"/>
<dbReference type="Pfam" id="PF04545">
    <property type="entry name" value="Sigma70_r4"/>
    <property type="match status" value="1"/>
</dbReference>
<dbReference type="Pfam" id="PF04539">
    <property type="entry name" value="Sigma70_r3"/>
    <property type="match status" value="1"/>
</dbReference>
<keyword evidence="5" id="KW-0804">Transcription</keyword>
<accession>A0AAE1N8M2</accession>
<evidence type="ECO:0000259" key="7">
    <source>
        <dbReference type="PROSITE" id="PS00715"/>
    </source>
</evidence>
<dbReference type="AlphaFoldDB" id="A0AAE1N8M2"/>
<dbReference type="InterPro" id="IPR007624">
    <property type="entry name" value="RNA_pol_sigma70_r3"/>
</dbReference>
<evidence type="ECO:0000256" key="2">
    <source>
        <dbReference type="ARBA" id="ARBA00023015"/>
    </source>
</evidence>
<sequence>MAIASICSSPSPCPPTLPTISLPSLLPTFPSSSKTHHSLQPILPTSSKNGGNLVSGDSLSIAEAAKAIALAGSAAMEATNNSVSVASGIGKVGHFGEGDNNGVRDGSVGIELRRKRRRKRRKGLGFLDEQEYNRNFSEKRILVGSVRSWCLSSKVEAELCLCLKEGTRIEDAMLRITESEENLAISRKNPLGLRERNLDKVFCNTRESRERIARAYQGLVASIAADYQGKGLSLQDLMQEGTIGLLKGAQRFDPDRGFKLSTYVYWWIKQAIIKAVAIKSRLVRLPGSKYEMIAKVAEANNALSYRLRRSPTYEETAELLDVKTSTVRLVSENSRAPISLDSTVTDQGHMTLQEIMGGPEELVPEKMFERKMVKEGVGKLLETLNRREAETVRLYYGLTGHTPRSFEEIGRMLKLSRERVRQIHGVALSKLKHSPLINTLKYFVE</sequence>
<evidence type="ECO:0000256" key="5">
    <source>
        <dbReference type="ARBA" id="ARBA00023163"/>
    </source>
</evidence>
<dbReference type="Pfam" id="PF04542">
    <property type="entry name" value="Sigma70_r2"/>
    <property type="match status" value="1"/>
</dbReference>
<dbReference type="GO" id="GO:0071482">
    <property type="term" value="P:cellular response to light stimulus"/>
    <property type="evidence" value="ECO:0007669"/>
    <property type="project" value="UniProtKB-ARBA"/>
</dbReference>
<dbReference type="InterPro" id="IPR007627">
    <property type="entry name" value="RNA_pol_sigma70_r2"/>
</dbReference>
<dbReference type="InterPro" id="IPR036388">
    <property type="entry name" value="WH-like_DNA-bd_sf"/>
</dbReference>
<dbReference type="CDD" id="cd06171">
    <property type="entry name" value="Sigma70_r4"/>
    <property type="match status" value="1"/>
</dbReference>
<evidence type="ECO:0000313" key="9">
    <source>
        <dbReference type="EMBL" id="KAK4285473.1"/>
    </source>
</evidence>
<protein>
    <recommendedName>
        <fullName evidence="7 8">RNA polymerase sigma-70 domain-containing protein</fullName>
    </recommendedName>
</protein>
<dbReference type="GO" id="GO:0003677">
    <property type="term" value="F:DNA binding"/>
    <property type="evidence" value="ECO:0007669"/>
    <property type="project" value="UniProtKB-KW"/>
</dbReference>
<comment type="caution">
    <text evidence="9">The sequence shown here is derived from an EMBL/GenBank/DDBJ whole genome shotgun (WGS) entry which is preliminary data.</text>
</comment>
<dbReference type="GO" id="GO:0016987">
    <property type="term" value="F:sigma factor activity"/>
    <property type="evidence" value="ECO:0007669"/>
    <property type="project" value="UniProtKB-KW"/>
</dbReference>
<keyword evidence="4" id="KW-0238">DNA-binding</keyword>
<evidence type="ECO:0000256" key="3">
    <source>
        <dbReference type="ARBA" id="ARBA00023082"/>
    </source>
</evidence>
<comment type="similarity">
    <text evidence="1">Belongs to the sigma-70 factor family.</text>
</comment>
<dbReference type="PANTHER" id="PTHR30603">
    <property type="entry name" value="RNA POLYMERASE SIGMA FACTOR RPO"/>
    <property type="match status" value="1"/>
</dbReference>
<dbReference type="InterPro" id="IPR050239">
    <property type="entry name" value="Sigma-70_RNA_pol_init_factors"/>
</dbReference>
<dbReference type="InterPro" id="IPR013324">
    <property type="entry name" value="RNA_pol_sigma_r3/r4-like"/>
</dbReference>
<keyword evidence="2" id="KW-0805">Transcription regulation</keyword>
<keyword evidence="3" id="KW-0731">Sigma factor</keyword>
<keyword evidence="10" id="KW-1185">Reference proteome</keyword>
<evidence type="ECO:0000256" key="1">
    <source>
        <dbReference type="ARBA" id="ARBA00007788"/>
    </source>
</evidence>
<dbReference type="InterPro" id="IPR007630">
    <property type="entry name" value="RNA_pol_sigma70_r4"/>
</dbReference>
<evidence type="ECO:0000259" key="8">
    <source>
        <dbReference type="PROSITE" id="PS00716"/>
    </source>
</evidence>
<dbReference type="SUPFAM" id="SSF88946">
    <property type="entry name" value="Sigma2 domain of RNA polymerase sigma factors"/>
    <property type="match status" value="1"/>
</dbReference>
<dbReference type="Proteomes" id="UP001293593">
    <property type="component" value="Unassembled WGS sequence"/>
</dbReference>
<dbReference type="PANTHER" id="PTHR30603:SF47">
    <property type="entry name" value="RNA POLYMERASE SIGMA FACTOR SIGD, CHLOROPLASTIC"/>
    <property type="match status" value="1"/>
</dbReference>
<evidence type="ECO:0000313" key="10">
    <source>
        <dbReference type="Proteomes" id="UP001293593"/>
    </source>
</evidence>
<dbReference type="InterPro" id="IPR014284">
    <property type="entry name" value="RNA_pol_sigma-70_dom"/>
</dbReference>
<name>A0AAE1N8M2_9FABA</name>
<evidence type="ECO:0000256" key="6">
    <source>
        <dbReference type="SAM" id="MobiDB-lite"/>
    </source>
</evidence>
<evidence type="ECO:0000256" key="4">
    <source>
        <dbReference type="ARBA" id="ARBA00023125"/>
    </source>
</evidence>
<reference evidence="9" key="1">
    <citation type="submission" date="2023-10" db="EMBL/GenBank/DDBJ databases">
        <title>Chromosome-level genome of the transformable northern wattle, Acacia crassicarpa.</title>
        <authorList>
            <person name="Massaro I."/>
            <person name="Sinha N.R."/>
            <person name="Poethig S."/>
            <person name="Leichty A.R."/>
        </authorList>
    </citation>
    <scope>NUCLEOTIDE SEQUENCE</scope>
    <source>
        <strain evidence="9">Acra3RX</strain>
        <tissue evidence="9">Leaf</tissue>
    </source>
</reference>
<feature type="domain" description="RNA polymerase sigma-70" evidence="8">
    <location>
        <begin position="405"/>
        <end position="431"/>
    </location>
</feature>
<dbReference type="PROSITE" id="PS00716">
    <property type="entry name" value="SIGMA70_2"/>
    <property type="match status" value="1"/>
</dbReference>
<dbReference type="EMBL" id="JAWXYG010000001">
    <property type="protein sequence ID" value="KAK4285473.1"/>
    <property type="molecule type" value="Genomic_DNA"/>
</dbReference>